<reference evidence="2 3" key="1">
    <citation type="submission" date="2024-03" db="EMBL/GenBank/DDBJ databases">
        <title>First Report of Pectobacterium brasiliscabiei causing potato scab in china.</title>
        <authorList>
            <person name="Handique U."/>
        </authorList>
    </citation>
    <scope>NUCLEOTIDE SEQUENCE [LARGE SCALE GENOMIC DNA]</scope>
    <source>
        <strain evidence="2 3">ZRIMU1503</strain>
    </source>
</reference>
<dbReference type="InterPro" id="IPR013762">
    <property type="entry name" value="Integrase-like_cat_sf"/>
</dbReference>
<proteinExistence type="predicted"/>
<keyword evidence="3" id="KW-1185">Reference proteome</keyword>
<name>A0ABU8GL52_9ACTN</name>
<dbReference type="RefSeq" id="WP_336543536.1">
    <property type="nucleotide sequence ID" value="NZ_JBBAYL010000017.1"/>
</dbReference>
<comment type="caution">
    <text evidence="2">The sequence shown here is derived from an EMBL/GenBank/DDBJ whole genome shotgun (WGS) entry which is preliminary data.</text>
</comment>
<gene>
    <name evidence="2" type="ORF">WB403_32535</name>
</gene>
<dbReference type="InterPro" id="IPR011010">
    <property type="entry name" value="DNA_brk_join_enz"/>
</dbReference>
<dbReference type="Proteomes" id="UP001365781">
    <property type="component" value="Unassembled WGS sequence"/>
</dbReference>
<sequence>MNSLMSVGIHSSPQQSANPYVLAGRPLRKGSRLEDTVRFSDDVWRLAPAIVQVQERTVVLNFPTIPARFRLATKRLFYALLCPELESPPGEDRPAIASVRSAFGELKRLLTWLDSRWPADRVELSAISPADLDRYNRHLLTLFPHRDGAREAARAAVRLLWRWRLHLGNDQLRFDPLHLDGWGEERTHRGRENGTGRLPEDVLGPLLVWALRFIDDFAPDILEADRKWHERRAVGTGRVTSHRVDERLQQLLGDHIEARRPLPGHQGKINISQLAATLGCHRREITKRREAIDAVAAVVGVADAAFVDEGIQGFLDGRPWIKAVTVDHTLPTSLAALARHLQSACYIVIAFLSGMRDSEVKHIKRACVEAKRDEDGNAYRWRVHSRAFKGEEDAEGVEATWTVCEPVVRAIRVLEQLQPAGQDYLMSALLHGPGQPKKAGVDRAVGVGATNQNLNLFAGFVNELCTERGRTDTIAADQGHALRLKTRVFRRTLAWFIARHPGGVIAGALQYRHQSIQMFEGYAGTSDSGFRAEVESEQAIARGEVYMEMIDSHQHAGLAGPAAEEAARRLADFGERAQFHGQVALDRHRLERIMKRHDPAIYPGEYITCVNDPAKALCEKARRGNSEGLPSHGGCLPLACRNVTLTPENITAWQGEIARIDGRIASRPMLPPRLRQFLESRRAKIVEFLTANGQEVVPA</sequence>
<evidence type="ECO:0008006" key="4">
    <source>
        <dbReference type="Google" id="ProtNLM"/>
    </source>
</evidence>
<keyword evidence="1" id="KW-0233">DNA recombination</keyword>
<protein>
    <recommendedName>
        <fullName evidence="4">Integrase</fullName>
    </recommendedName>
</protein>
<organism evidence="2 3">
    <name type="scientific">Streptomyces brasiliscabiei</name>
    <dbReference type="NCBI Taxonomy" id="2736302"/>
    <lineage>
        <taxon>Bacteria</taxon>
        <taxon>Bacillati</taxon>
        <taxon>Actinomycetota</taxon>
        <taxon>Actinomycetes</taxon>
        <taxon>Kitasatosporales</taxon>
        <taxon>Streptomycetaceae</taxon>
        <taxon>Streptomyces</taxon>
    </lineage>
</organism>
<evidence type="ECO:0000313" key="2">
    <source>
        <dbReference type="EMBL" id="MEI5613883.1"/>
    </source>
</evidence>
<dbReference type="EMBL" id="JBBAYM010000025">
    <property type="protein sequence ID" value="MEI5613883.1"/>
    <property type="molecule type" value="Genomic_DNA"/>
</dbReference>
<dbReference type="Gene3D" id="1.10.443.10">
    <property type="entry name" value="Intergrase catalytic core"/>
    <property type="match status" value="1"/>
</dbReference>
<evidence type="ECO:0000313" key="3">
    <source>
        <dbReference type="Proteomes" id="UP001365781"/>
    </source>
</evidence>
<evidence type="ECO:0000256" key="1">
    <source>
        <dbReference type="ARBA" id="ARBA00023172"/>
    </source>
</evidence>
<dbReference type="SUPFAM" id="SSF56349">
    <property type="entry name" value="DNA breaking-rejoining enzymes"/>
    <property type="match status" value="1"/>
</dbReference>
<accession>A0ABU8GL52</accession>